<organism evidence="9 10">
    <name type="scientific">Pseudomassariella vexata</name>
    <dbReference type="NCBI Taxonomy" id="1141098"/>
    <lineage>
        <taxon>Eukaryota</taxon>
        <taxon>Fungi</taxon>
        <taxon>Dikarya</taxon>
        <taxon>Ascomycota</taxon>
        <taxon>Pezizomycotina</taxon>
        <taxon>Sordariomycetes</taxon>
        <taxon>Xylariomycetidae</taxon>
        <taxon>Amphisphaeriales</taxon>
        <taxon>Pseudomassariaceae</taxon>
        <taxon>Pseudomassariella</taxon>
    </lineage>
</organism>
<gene>
    <name evidence="9" type="ORF">BCR38DRAFT_345739</name>
</gene>
<feature type="transmembrane region" description="Helical" evidence="7">
    <location>
        <begin position="129"/>
        <end position="153"/>
    </location>
</feature>
<dbReference type="PROSITE" id="PS50850">
    <property type="entry name" value="MFS"/>
    <property type="match status" value="1"/>
</dbReference>
<dbReference type="GO" id="GO:0005886">
    <property type="term" value="C:plasma membrane"/>
    <property type="evidence" value="ECO:0007669"/>
    <property type="project" value="TreeGrafter"/>
</dbReference>
<dbReference type="Pfam" id="PF07690">
    <property type="entry name" value="MFS_1"/>
    <property type="match status" value="1"/>
</dbReference>
<dbReference type="PANTHER" id="PTHR23501:SF187">
    <property type="entry name" value="MAJOR FACILITATOR SUPERFAMILY (MFS) PROFILE DOMAIN-CONTAINING PROTEIN"/>
    <property type="match status" value="1"/>
</dbReference>
<evidence type="ECO:0000256" key="6">
    <source>
        <dbReference type="ARBA" id="ARBA00023180"/>
    </source>
</evidence>
<feature type="transmembrane region" description="Helical" evidence="7">
    <location>
        <begin position="391"/>
        <end position="416"/>
    </location>
</feature>
<dbReference type="SUPFAM" id="SSF103473">
    <property type="entry name" value="MFS general substrate transporter"/>
    <property type="match status" value="1"/>
</dbReference>
<feature type="transmembrane region" description="Helical" evidence="7">
    <location>
        <begin position="72"/>
        <end position="90"/>
    </location>
</feature>
<evidence type="ECO:0000256" key="4">
    <source>
        <dbReference type="ARBA" id="ARBA00022989"/>
    </source>
</evidence>
<keyword evidence="4 7" id="KW-1133">Transmembrane helix</keyword>
<feature type="transmembrane region" description="Helical" evidence="7">
    <location>
        <begin position="159"/>
        <end position="179"/>
    </location>
</feature>
<proteinExistence type="predicted"/>
<dbReference type="PANTHER" id="PTHR23501">
    <property type="entry name" value="MAJOR FACILITATOR SUPERFAMILY"/>
    <property type="match status" value="1"/>
</dbReference>
<dbReference type="GO" id="GO:0022857">
    <property type="term" value="F:transmembrane transporter activity"/>
    <property type="evidence" value="ECO:0007669"/>
    <property type="project" value="InterPro"/>
</dbReference>
<comment type="subcellular location">
    <subcellularLocation>
        <location evidence="1">Membrane</location>
        <topology evidence="1">Multi-pass membrane protein</topology>
    </subcellularLocation>
</comment>
<feature type="transmembrane region" description="Helical" evidence="7">
    <location>
        <begin position="96"/>
        <end position="117"/>
    </location>
</feature>
<feature type="transmembrane region" description="Helical" evidence="7">
    <location>
        <begin position="475"/>
        <end position="493"/>
    </location>
</feature>
<evidence type="ECO:0000256" key="5">
    <source>
        <dbReference type="ARBA" id="ARBA00023136"/>
    </source>
</evidence>
<dbReference type="InParanoid" id="A0A1Y2DST2"/>
<dbReference type="InterPro" id="IPR036259">
    <property type="entry name" value="MFS_trans_sf"/>
</dbReference>
<dbReference type="OrthoDB" id="10021397at2759"/>
<dbReference type="RefSeq" id="XP_040714143.1">
    <property type="nucleotide sequence ID" value="XM_040856201.1"/>
</dbReference>
<keyword evidence="10" id="KW-1185">Reference proteome</keyword>
<comment type="caution">
    <text evidence="9">The sequence shown here is derived from an EMBL/GenBank/DDBJ whole genome shotgun (WGS) entry which is preliminary data.</text>
</comment>
<feature type="transmembrane region" description="Helical" evidence="7">
    <location>
        <begin position="357"/>
        <end position="379"/>
    </location>
</feature>
<feature type="transmembrane region" description="Helical" evidence="7">
    <location>
        <begin position="199"/>
        <end position="217"/>
    </location>
</feature>
<feature type="transmembrane region" description="Helical" evidence="7">
    <location>
        <begin position="303"/>
        <end position="325"/>
    </location>
</feature>
<dbReference type="Gene3D" id="1.20.1720.10">
    <property type="entry name" value="Multidrug resistance protein D"/>
    <property type="match status" value="1"/>
</dbReference>
<keyword evidence="6" id="KW-0325">Glycoprotein</keyword>
<dbReference type="AlphaFoldDB" id="A0A1Y2DST2"/>
<dbReference type="GeneID" id="63772413"/>
<evidence type="ECO:0000313" key="9">
    <source>
        <dbReference type="EMBL" id="ORY62307.1"/>
    </source>
</evidence>
<evidence type="ECO:0000256" key="1">
    <source>
        <dbReference type="ARBA" id="ARBA00004141"/>
    </source>
</evidence>
<dbReference type="Gene3D" id="1.20.1250.20">
    <property type="entry name" value="MFS general substrate transporter like domains"/>
    <property type="match status" value="1"/>
</dbReference>
<evidence type="ECO:0000256" key="2">
    <source>
        <dbReference type="ARBA" id="ARBA00022448"/>
    </source>
</evidence>
<feature type="transmembrane region" description="Helical" evidence="7">
    <location>
        <begin position="41"/>
        <end position="60"/>
    </location>
</feature>
<evidence type="ECO:0000256" key="7">
    <source>
        <dbReference type="SAM" id="Phobius"/>
    </source>
</evidence>
<feature type="transmembrane region" description="Helical" evidence="7">
    <location>
        <begin position="332"/>
        <end position="351"/>
    </location>
</feature>
<evidence type="ECO:0000256" key="3">
    <source>
        <dbReference type="ARBA" id="ARBA00022692"/>
    </source>
</evidence>
<name>A0A1Y2DST2_9PEZI</name>
<evidence type="ECO:0000313" key="10">
    <source>
        <dbReference type="Proteomes" id="UP000193689"/>
    </source>
</evidence>
<accession>A0A1Y2DST2</accession>
<dbReference type="Proteomes" id="UP000193689">
    <property type="component" value="Unassembled WGS sequence"/>
</dbReference>
<feature type="transmembrane region" description="Helical" evidence="7">
    <location>
        <begin position="229"/>
        <end position="246"/>
    </location>
</feature>
<sequence>MQFYAVFPGLCLAILLTALESSILGIALPSITASLDSGALYIWALNGYYLAVAVVQPVYGQCADILGRRIPMTAALVSFTLGSGISGGAVSIEMLVAGRVIQGVGGGGIMVMVYIIIADLVPLRFRQKYTAITMSFFALGMFVGPIIGGVIVTKASWRWIFYLNVPIGGVALILVSFFLKLKHDRRGATLANLKRIDWLGNGILTATVASILIALTWGGTLYSWKSSNVLAPFLVGLAGLVIFALHQVSFSPSPITPSRLFSHRASLIGFAISFLHGVILTWVGWMLAAYFQALKECTPLQTGVNVLALAILFPPSGIIGGLVIAKTGRYKPLLIAGLALIPLGAGCFTTLNPESTTGMGVGFQILLAVGLGLTMQAALPAIQATLPEEDVALATAAWGFVRSFGFIWGAAIPAAVFNSRVDSLLGQISDPGVRQLLARGGAYEHATRKFITSFNDSPELKRDILNLYTLSLRETWQVLIGFAAVAFLLSLCIPEVPLRKTLETKFGLKEGGEDCKSGKGHEGEGIEG</sequence>
<keyword evidence="2" id="KW-0813">Transport</keyword>
<keyword evidence="5 7" id="KW-0472">Membrane</keyword>
<dbReference type="PRINTS" id="PR01036">
    <property type="entry name" value="TCRTETB"/>
</dbReference>
<dbReference type="EMBL" id="MCFJ01000009">
    <property type="protein sequence ID" value="ORY62307.1"/>
    <property type="molecule type" value="Genomic_DNA"/>
</dbReference>
<keyword evidence="3 7" id="KW-0812">Transmembrane</keyword>
<protein>
    <submittedName>
        <fullName evidence="9">Major facilitator superfamily domain-containing protein</fullName>
    </submittedName>
</protein>
<dbReference type="InterPro" id="IPR011701">
    <property type="entry name" value="MFS"/>
</dbReference>
<dbReference type="InterPro" id="IPR020846">
    <property type="entry name" value="MFS_dom"/>
</dbReference>
<reference evidence="9 10" key="1">
    <citation type="submission" date="2016-07" db="EMBL/GenBank/DDBJ databases">
        <title>Pervasive Adenine N6-methylation of Active Genes in Fungi.</title>
        <authorList>
            <consortium name="DOE Joint Genome Institute"/>
            <person name="Mondo S.J."/>
            <person name="Dannebaum R.O."/>
            <person name="Kuo R.C."/>
            <person name="Labutti K."/>
            <person name="Haridas S."/>
            <person name="Kuo A."/>
            <person name="Salamov A."/>
            <person name="Ahrendt S.R."/>
            <person name="Lipzen A."/>
            <person name="Sullivan W."/>
            <person name="Andreopoulos W.B."/>
            <person name="Clum A."/>
            <person name="Lindquist E."/>
            <person name="Daum C."/>
            <person name="Ramamoorthy G.K."/>
            <person name="Gryganskyi A."/>
            <person name="Culley D."/>
            <person name="Magnuson J.K."/>
            <person name="James T.Y."/>
            <person name="O'Malley M.A."/>
            <person name="Stajich J.E."/>
            <person name="Spatafora J.W."/>
            <person name="Visel A."/>
            <person name="Grigoriev I.V."/>
        </authorList>
    </citation>
    <scope>NUCLEOTIDE SEQUENCE [LARGE SCALE GENOMIC DNA]</scope>
    <source>
        <strain evidence="9 10">CBS 129021</strain>
    </source>
</reference>
<feature type="transmembrane region" description="Helical" evidence="7">
    <location>
        <begin position="267"/>
        <end position="291"/>
    </location>
</feature>
<feature type="domain" description="Major facilitator superfamily (MFS) profile" evidence="8">
    <location>
        <begin position="6"/>
        <end position="498"/>
    </location>
</feature>
<evidence type="ECO:0000259" key="8">
    <source>
        <dbReference type="PROSITE" id="PS50850"/>
    </source>
</evidence>